<reference evidence="6" key="1">
    <citation type="journal article" date="2015" name="Environ. Microbiol.">
        <title>Plasmids from the gut microbiome of cabbage root fly larvae encode SaxA that catalyses the conversion of the plant toxin 2-phenylethyl isothiocyanate.</title>
        <authorList>
            <person name="Welte C.U."/>
            <person name="de Graaf R.M."/>
            <person name="van den Bosch T.J."/>
            <person name="Op den Camp H.J."/>
            <person name="van Dam N.M."/>
            <person name="Jetten M.S."/>
        </authorList>
    </citation>
    <scope>NUCLEOTIDE SEQUENCE</scope>
    <source>
        <plasmid evidence="6">Drgb1</plasmid>
    </source>
</reference>
<evidence type="ECO:0000313" key="6">
    <source>
        <dbReference type="EMBL" id="AKG47477.1"/>
    </source>
</evidence>
<feature type="domain" description="Tape measure protein N-terminal" evidence="5">
    <location>
        <begin position="83"/>
        <end position="269"/>
    </location>
</feature>
<sequence>MADSLGFKLSLDDKLFEIKIDNAERLLNRLSKRGVKASEGIKRLEGSFKGIGSTISNVITTVGMASFAFGTLKSTLFDTQKVILDSAGKLERLQVMLQGLATSSDKAKESMSDFNFIINQAKSAPFSIDAISDSFVKLKSSGIDPTKGSLNGLIDATARFGGDSELLKRATVAIQQMSGKGVISMEELRQQLGEAIPTAMQSMALGMNVSMGELIKAVSLGTVRSKEAIETMMNMLEASYGGSASRMMNTYTGLLSQMQTNAALLSKSIADAGYMDVIKDVMRDINRLLGSDAAMYYGKQFGEMAKTIVESGKEMFTWVMNNKSMLEDLGKALMYIAGTMVVVSFFKTITGVILGFNRALTSAITNSGSFGKGLLSVSSRAGRMGLDLNLGTVAIGRMKHAWRALNTVMKANLIVLAITTIIEVLMALAWWYDKVNQKAKEAMETAKNTPELVTDEQFADLKEALTKQEKELAEVEKKLKFRQNLIQAVLKQRAAGKVGGFGYDRNVSIVKELTEQKKKLEADAARYSDAIFNTEIARQKAAYEKKLSLQQEQVEKEQAVRQSDFRSRIEELNKQMQQEISEAGANQEKKNEIIKRIGEQARELYKTELEHSQENTKKMIDLSKSNIDKLHEQLKTVKSKVGKELSDAQKAQKAQLENQIVAAEKSLNFYVQMYDSTADKLLNSAKMFAGKIVGINGELMESSKDTLASRLKTLEKNSVRNSASVRMDKGEKIKMIDGRYASSSQELQMNEDIIETLKSEKVNVEDLDKAYASLSTTQKASVDAALKNARMVGDASNTKKQTKDLRSQESKAEKAKRELEKLSEVNKKALDMGEQFEEKVGFGSTALVKYDQQIQKVISDLDKLSKSQPITGALSQEQIDQATKQLQAIKAGHSDYRESLQKNTADQLVSKWAGFSDTVKSNMTKSVAEQRAEFEKSYQEADKYFLKIREMYKDDKETKEYLDKEYAKFQAGKLEAMVKLTETATAKMAYDYQNVGSLIDENIKSVFDSLEDRLMDFLKTGEFSIKDFGDFIFEELQRTFIRSMVISPVIDSLGLGAGGNTGQSLLGSLSQGLGSMFGGGNKDPNAKATTDLGKAATETTSAFQNLQSQGIFATIAGYAKQLWATITGTAATETKASADVTATATVSSFSGSLAMATSAVGAFIAALGASSASSSMSGLISIGASVGGAIAGGAGGAASSAGAGSTGFETGSFAANMPAFANGGIMSSLGEVPLKTYAKGGIATSPQLALFGEGSHNEAYVPLPDGRRIPVNMNINSDGGKEGGVFISINVENNGSDNKETSTQSSNSSWNSAANRIKAIVLETMTDEKRPGGMLRE</sequence>
<dbReference type="InterPro" id="IPR053058">
    <property type="entry name" value="Mulikevirus_tape_measure"/>
</dbReference>
<feature type="domain" description="Bacteriophage tail tape measure C-terminal" evidence="4">
    <location>
        <begin position="984"/>
        <end position="1048"/>
    </location>
</feature>
<keyword evidence="3" id="KW-0812">Transmembrane</keyword>
<keyword evidence="1" id="KW-0175">Coiled coil</keyword>
<keyword evidence="6" id="KW-0614">Plasmid</keyword>
<organism evidence="6">
    <name type="scientific">Pectobacterium carotovorum</name>
    <name type="common">Erwinia carotovora</name>
    <dbReference type="NCBI Taxonomy" id="554"/>
    <lineage>
        <taxon>Bacteria</taxon>
        <taxon>Pseudomonadati</taxon>
        <taxon>Pseudomonadota</taxon>
        <taxon>Gammaproteobacteria</taxon>
        <taxon>Enterobacterales</taxon>
        <taxon>Pectobacteriaceae</taxon>
        <taxon>Pectobacterium</taxon>
    </lineage>
</organism>
<dbReference type="RefSeq" id="WP_181374653.1">
    <property type="nucleotide sequence ID" value="NZ_KP942676.1"/>
</dbReference>
<geneLocation type="plasmid" evidence="6">
    <name>Drgb1</name>
</geneLocation>
<protein>
    <submittedName>
        <fullName evidence="6">Tape measure domain protein</fullName>
    </submittedName>
</protein>
<feature type="coiled-coil region" evidence="1">
    <location>
        <begin position="510"/>
        <end position="589"/>
    </location>
</feature>
<dbReference type="PANTHER" id="PTHR38812:SF2">
    <property type="entry name" value="MU-LIKE PROPHAGE FLUMU PROTEIN GP42"/>
    <property type="match status" value="1"/>
</dbReference>
<keyword evidence="3" id="KW-1133">Transmembrane helix</keyword>
<reference evidence="6" key="2">
    <citation type="submission" date="2015-03" db="EMBL/GenBank/DDBJ databases">
        <authorList>
            <person name="Welte C."/>
            <person name="de Graaf R."/>
            <person name="van den Bosch T.J.M."/>
            <person name="Op den Camp H."/>
            <person name="van Dam N."/>
            <person name="Jetten M."/>
        </authorList>
    </citation>
    <scope>NUCLEOTIDE SEQUENCE</scope>
    <source>
        <plasmid evidence="6">Drgb1</plasmid>
    </source>
</reference>
<accession>A0A0K0MPV9</accession>
<dbReference type="PANTHER" id="PTHR38812">
    <property type="entry name" value="MU-LIKE PROPHAGE FLUMU PROTEIN GP42"/>
    <property type="match status" value="1"/>
</dbReference>
<keyword evidence="3" id="KW-0472">Membrane</keyword>
<proteinExistence type="predicted"/>
<evidence type="ECO:0000256" key="2">
    <source>
        <dbReference type="SAM" id="MobiDB-lite"/>
    </source>
</evidence>
<evidence type="ECO:0000259" key="4">
    <source>
        <dbReference type="Pfam" id="PF09718"/>
    </source>
</evidence>
<name>A0A0K0MPV9_PECCA</name>
<gene>
    <name evidence="6" type="ORF">pA_00037</name>
</gene>
<feature type="transmembrane region" description="Helical" evidence="3">
    <location>
        <begin position="332"/>
        <end position="356"/>
    </location>
</feature>
<feature type="coiled-coil region" evidence="1">
    <location>
        <begin position="458"/>
        <end position="485"/>
    </location>
</feature>
<dbReference type="EMBL" id="KP942676">
    <property type="protein sequence ID" value="AKG47477.1"/>
    <property type="molecule type" value="Genomic_DNA"/>
</dbReference>
<feature type="region of interest" description="Disordered" evidence="2">
    <location>
        <begin position="793"/>
        <end position="818"/>
    </location>
</feature>
<feature type="transmembrane region" description="Helical" evidence="3">
    <location>
        <begin position="413"/>
        <end position="432"/>
    </location>
</feature>
<dbReference type="InterPro" id="IPR006431">
    <property type="entry name" value="Phage_tape_meas_C"/>
</dbReference>
<evidence type="ECO:0000259" key="5">
    <source>
        <dbReference type="Pfam" id="PF20155"/>
    </source>
</evidence>
<feature type="compositionally biased region" description="Basic and acidic residues" evidence="2">
    <location>
        <begin position="801"/>
        <end position="818"/>
    </location>
</feature>
<feature type="coiled-coil region" evidence="1">
    <location>
        <begin position="646"/>
        <end position="673"/>
    </location>
</feature>
<dbReference type="Pfam" id="PF09718">
    <property type="entry name" value="Tape_meas_lam_C"/>
    <property type="match status" value="1"/>
</dbReference>
<evidence type="ECO:0000256" key="3">
    <source>
        <dbReference type="SAM" id="Phobius"/>
    </source>
</evidence>
<dbReference type="Pfam" id="PF20155">
    <property type="entry name" value="TMP_3"/>
    <property type="match status" value="1"/>
</dbReference>
<evidence type="ECO:0000256" key="1">
    <source>
        <dbReference type="SAM" id="Coils"/>
    </source>
</evidence>
<dbReference type="NCBIfam" id="TIGR02675">
    <property type="entry name" value="tape_meas_nterm"/>
    <property type="match status" value="1"/>
</dbReference>
<dbReference type="InterPro" id="IPR013491">
    <property type="entry name" value="Tape_meas_N"/>
</dbReference>